<accession>A0ABX8QHN9</accession>
<proteinExistence type="predicted"/>
<keyword evidence="2" id="KW-0238">DNA-binding</keyword>
<keyword evidence="3" id="KW-1185">Reference proteome</keyword>
<name>A0ABX8QHN9_PSECO</name>
<gene>
    <name evidence="2" type="ORF">KSS97_07640</name>
</gene>
<reference evidence="2 3" key="1">
    <citation type="journal article" date="2021" name="Microorganisms">
        <title>The Ever-Expanding Pseudomonas Genus: Description of 43 New Species and Partition of the Pseudomonas putida Group.</title>
        <authorList>
            <person name="Girard L."/>
            <person name="Lood C."/>
            <person name="Hofte M."/>
            <person name="Vandamme P."/>
            <person name="Rokni-Zadeh H."/>
            <person name="van Noort V."/>
            <person name="Lavigne R."/>
            <person name="De Mot R."/>
        </authorList>
    </citation>
    <scope>NUCLEOTIDE SEQUENCE [LARGE SCALE GENOMIC DNA]</scope>
    <source>
        <strain evidence="2 3">SWRI17</strain>
    </source>
</reference>
<dbReference type="GO" id="GO:0003677">
    <property type="term" value="F:DNA binding"/>
    <property type="evidence" value="ECO:0007669"/>
    <property type="project" value="UniProtKB-KW"/>
</dbReference>
<organism evidence="2 3">
    <name type="scientific">Pseudomonas canavaninivorans</name>
    <dbReference type="NCBI Taxonomy" id="2842348"/>
    <lineage>
        <taxon>Bacteria</taxon>
        <taxon>Pseudomonadati</taxon>
        <taxon>Pseudomonadota</taxon>
        <taxon>Gammaproteobacteria</taxon>
        <taxon>Pseudomonadales</taxon>
        <taxon>Pseudomonadaceae</taxon>
        <taxon>Pseudomonas</taxon>
    </lineage>
</organism>
<dbReference type="Proteomes" id="UP000824066">
    <property type="component" value="Chromosome"/>
</dbReference>
<evidence type="ECO:0000313" key="3">
    <source>
        <dbReference type="Proteomes" id="UP000824066"/>
    </source>
</evidence>
<evidence type="ECO:0000313" key="2">
    <source>
        <dbReference type="EMBL" id="QXI54803.1"/>
    </source>
</evidence>
<dbReference type="EMBL" id="CP077080">
    <property type="protein sequence ID" value="QXI54803.1"/>
    <property type="molecule type" value="Genomic_DNA"/>
</dbReference>
<evidence type="ECO:0000256" key="1">
    <source>
        <dbReference type="SAM" id="MobiDB-lite"/>
    </source>
</evidence>
<sequence length="62" mass="6786">MTKKIRSEAFESIHSSAEALLKVGAIDEATMREFDEACMAEVSAELSDQEDSPELRASPQTP</sequence>
<protein>
    <submittedName>
        <fullName evidence="2">DNA-binding protein</fullName>
    </submittedName>
</protein>
<dbReference type="RefSeq" id="WP_217861406.1">
    <property type="nucleotide sequence ID" value="NZ_CP077080.1"/>
</dbReference>
<feature type="region of interest" description="Disordered" evidence="1">
    <location>
        <begin position="42"/>
        <end position="62"/>
    </location>
</feature>